<evidence type="ECO:0000256" key="5">
    <source>
        <dbReference type="ARBA" id="ARBA00023709"/>
    </source>
</evidence>
<dbReference type="EC" id="4.2.1.17" evidence="2"/>
<evidence type="ECO:0000256" key="3">
    <source>
        <dbReference type="ARBA" id="ARBA00023098"/>
    </source>
</evidence>
<comment type="similarity">
    <text evidence="1 7">Belongs to the enoyl-CoA hydratase/isomerase family.</text>
</comment>
<dbReference type="Pfam" id="PF00378">
    <property type="entry name" value="ECH_1"/>
    <property type="match status" value="1"/>
</dbReference>
<dbReference type="AlphaFoldDB" id="A0AA94KZP8"/>
<dbReference type="GO" id="GO:0004300">
    <property type="term" value="F:enoyl-CoA hydratase activity"/>
    <property type="evidence" value="ECO:0007669"/>
    <property type="project" value="UniProtKB-EC"/>
</dbReference>
<evidence type="ECO:0000313" key="9">
    <source>
        <dbReference type="EMBL" id="SFS11511.1"/>
    </source>
</evidence>
<dbReference type="NCBIfam" id="NF006100">
    <property type="entry name" value="PRK08252.1"/>
    <property type="match status" value="1"/>
</dbReference>
<dbReference type="PANTHER" id="PTHR11941:SF169">
    <property type="entry name" value="(7AS)-7A-METHYL-1,5-DIOXO-2,3,5,6,7,7A-HEXAHYDRO-1H-INDENE-CARBOXYL-COA HYDROLASE"/>
    <property type="match status" value="1"/>
</dbReference>
<dbReference type="Gene3D" id="3.90.226.10">
    <property type="entry name" value="2-enoyl-CoA Hydratase, Chain A, domain 1"/>
    <property type="match status" value="1"/>
</dbReference>
<dbReference type="Gene3D" id="1.10.12.10">
    <property type="entry name" value="Lyase 2-enoyl-coa Hydratase, Chain A, domain 2"/>
    <property type="match status" value="1"/>
</dbReference>
<accession>A0AA94KZP8</accession>
<dbReference type="CDD" id="cd06558">
    <property type="entry name" value="crotonase-like"/>
    <property type="match status" value="1"/>
</dbReference>
<dbReference type="InterPro" id="IPR029045">
    <property type="entry name" value="ClpP/crotonase-like_dom_sf"/>
</dbReference>
<feature type="region of interest" description="Disordered" evidence="8">
    <location>
        <begin position="256"/>
        <end position="277"/>
    </location>
</feature>
<comment type="catalytic activity">
    <reaction evidence="5">
        <text>a (3S)-3-hydroxyacyl-CoA = a (2E)-enoyl-CoA + H2O</text>
        <dbReference type="Rhea" id="RHEA:16105"/>
        <dbReference type="ChEBI" id="CHEBI:15377"/>
        <dbReference type="ChEBI" id="CHEBI:57318"/>
        <dbReference type="ChEBI" id="CHEBI:58856"/>
        <dbReference type="EC" id="4.2.1.17"/>
    </reaction>
</comment>
<evidence type="ECO:0000256" key="4">
    <source>
        <dbReference type="ARBA" id="ARBA00023239"/>
    </source>
</evidence>
<dbReference type="InterPro" id="IPR001753">
    <property type="entry name" value="Enoyl-CoA_hydra/iso"/>
</dbReference>
<dbReference type="RefSeq" id="WP_092917515.1">
    <property type="nucleotide sequence ID" value="NZ_FOZN01000002.1"/>
</dbReference>
<evidence type="ECO:0000256" key="6">
    <source>
        <dbReference type="ARBA" id="ARBA00023717"/>
    </source>
</evidence>
<name>A0AA94KZP8_9MICO</name>
<gene>
    <name evidence="9" type="ORF">SAMN04487783_1586</name>
</gene>
<keyword evidence="10" id="KW-1185">Reference proteome</keyword>
<dbReference type="GO" id="GO:0006635">
    <property type="term" value="P:fatty acid beta-oxidation"/>
    <property type="evidence" value="ECO:0007669"/>
    <property type="project" value="TreeGrafter"/>
</dbReference>
<evidence type="ECO:0000313" key="10">
    <source>
        <dbReference type="Proteomes" id="UP000198506"/>
    </source>
</evidence>
<dbReference type="Proteomes" id="UP000198506">
    <property type="component" value="Unassembled WGS sequence"/>
</dbReference>
<keyword evidence="3" id="KW-0443">Lipid metabolism</keyword>
<comment type="catalytic activity">
    <reaction evidence="6">
        <text>a 4-saturated-(3S)-3-hydroxyacyl-CoA = a (3E)-enoyl-CoA + H2O</text>
        <dbReference type="Rhea" id="RHEA:20724"/>
        <dbReference type="ChEBI" id="CHEBI:15377"/>
        <dbReference type="ChEBI" id="CHEBI:58521"/>
        <dbReference type="ChEBI" id="CHEBI:137480"/>
        <dbReference type="EC" id="4.2.1.17"/>
    </reaction>
</comment>
<dbReference type="FunFam" id="3.90.226.10:FF:000009">
    <property type="entry name" value="Carnitinyl-CoA dehydratase"/>
    <property type="match status" value="1"/>
</dbReference>
<evidence type="ECO:0000256" key="2">
    <source>
        <dbReference type="ARBA" id="ARBA00012076"/>
    </source>
</evidence>
<dbReference type="PANTHER" id="PTHR11941">
    <property type="entry name" value="ENOYL-COA HYDRATASE-RELATED"/>
    <property type="match status" value="1"/>
</dbReference>
<dbReference type="SUPFAM" id="SSF52096">
    <property type="entry name" value="ClpP/crotonase"/>
    <property type="match status" value="1"/>
</dbReference>
<organism evidence="9 10">
    <name type="scientific">Agrococcus baldri</name>
    <dbReference type="NCBI Taxonomy" id="153730"/>
    <lineage>
        <taxon>Bacteria</taxon>
        <taxon>Bacillati</taxon>
        <taxon>Actinomycetota</taxon>
        <taxon>Actinomycetes</taxon>
        <taxon>Micrococcales</taxon>
        <taxon>Microbacteriaceae</taxon>
        <taxon>Agrococcus</taxon>
    </lineage>
</organism>
<evidence type="ECO:0000256" key="8">
    <source>
        <dbReference type="SAM" id="MobiDB-lite"/>
    </source>
</evidence>
<dbReference type="PROSITE" id="PS00166">
    <property type="entry name" value="ENOYL_COA_HYDRATASE"/>
    <property type="match status" value="1"/>
</dbReference>
<sequence>MTYATIQDSRPVEIGGNGTVRAERVDHVLLVTIDRPEARNAVNPDVFVGIGEALEIAEHDHDIWVVILTGAGDKSFCAGADLKAVARGDFANIAPEIDAWGFGGFVKHHISKPVIAAVNGFALGGGTEFILHADLAIAVDSAQLGLPEVKRGIYAGAGGTFRLGQQIPKKIAMEMILTGEPITAARALELGLVNQVVSYDDLLPAAFALADRITANAPVAVQVSKRIAKGITDGHVERDEDDWARSEGQGAVLMASEDAAEGPRAFAEKRQPVWTGR</sequence>
<dbReference type="InterPro" id="IPR014748">
    <property type="entry name" value="Enoyl-CoA_hydra_C"/>
</dbReference>
<evidence type="ECO:0000256" key="7">
    <source>
        <dbReference type="RuleBase" id="RU003707"/>
    </source>
</evidence>
<protein>
    <recommendedName>
        <fullName evidence="2">enoyl-CoA hydratase</fullName>
        <ecNumber evidence="2">4.2.1.17</ecNumber>
    </recommendedName>
</protein>
<comment type="caution">
    <text evidence="9">The sequence shown here is derived from an EMBL/GenBank/DDBJ whole genome shotgun (WGS) entry which is preliminary data.</text>
</comment>
<proteinExistence type="inferred from homology"/>
<evidence type="ECO:0000256" key="1">
    <source>
        <dbReference type="ARBA" id="ARBA00005254"/>
    </source>
</evidence>
<dbReference type="InterPro" id="IPR018376">
    <property type="entry name" value="Enoyl-CoA_hyd/isom_CS"/>
</dbReference>
<keyword evidence="4" id="KW-0456">Lyase</keyword>
<reference evidence="9 10" key="1">
    <citation type="submission" date="2016-10" db="EMBL/GenBank/DDBJ databases">
        <authorList>
            <person name="Varghese N."/>
            <person name="Submissions S."/>
        </authorList>
    </citation>
    <scope>NUCLEOTIDE SEQUENCE [LARGE SCALE GENOMIC DNA]</scope>
    <source>
        <strain evidence="9 10">IAM 15147</strain>
    </source>
</reference>
<dbReference type="EMBL" id="FOZN01000002">
    <property type="protein sequence ID" value="SFS11511.1"/>
    <property type="molecule type" value="Genomic_DNA"/>
</dbReference>